<accession>A0A9D4RA12</accession>
<feature type="compositionally biased region" description="Basic and acidic residues" evidence="3">
    <location>
        <begin position="795"/>
        <end position="805"/>
    </location>
</feature>
<feature type="compositionally biased region" description="Basic and acidic residues" evidence="3">
    <location>
        <begin position="1125"/>
        <end position="1136"/>
    </location>
</feature>
<sequence length="1405" mass="158451">MSVINRNSTHVGVYADLKGGFTPTFPRRHNLSHSEDAIQNERKVGEKTSNNMPTTNSDHMSQTASSHVPKWKATPGVQGIYNHGNTCFMNTILQCLSNTDIFAEYFVQKKFKDVLNNKGLKRIVGNVKGEVSEQLACLLESLWSGDYTADISGQLKSVVSKYNSQYKGSLQHDAQEFLLWLLDRINEEIHQGGKKKSKDVQKSKKEKLIEASFASSSPDMVLIAASGFEVYNRFQALYQSSLSCPNCEKHSNTFESYLCLSIPVPQKATRPVFLTIVYLDENPKQLKIALEMNVMDSVNDLRSKLSVELRVNTNRLVLCQINSDGFGNTFSDDQPLTDIHESENVFVFETFPLSEVNKTPDEDMIQILLVHVEKFTSTKKSFRFCPPEVLKIPRDIDFRQLQRCILKSMREAVSEELVEKSVRLERIIFDVRVIDSGPSDMYLPTDVDMPLYTEAIDRALSTYDAKFGPAHVKFVVEWDPRMKNSYVELDDDQLEEHDSVHTARLNLQQPTSVSLEDCLRVFTKEERLGEGDAWNCPVCGKVPDGAIKKLGLWSTPDILVIHLKRFRHCGLHKSKVNVLVNFPVGDLDMTPHLLLETPGGSDEELYNHYDLYAVANHYGNMSGGHYTAFCKNPVDMKWYEYDDTNVKPLSRQDIVTKAAYLLFYQRKGLTNYTLNSLQTRNHWVFSLNKLPLSKDELTSRPSSDQVPGRKVLANASSEGKNGSSDPEFNDLYLNKVRLEPDGHSGNRKDLSLDVAAISLKDAEEHRNASPRKDLQSRDYYGDSVRSEINSPKDISSPRDRDRDDFGINSPRQQAKNAVHESPRKELFQPQDPFVSHKTYSSEVIPRNTDRHKQSVAEQILRSKTLEENTTQSGRPIPPPRQASDRYRRSDSVDSSKNSKSLTSGSDGSAPSSPQDPFQQPSPSACQQQSSPTAYQSFPSAGILVPSNAGTYVLLQQSMPSHQADLYQQEPMRAAAQFQQPDVYQQQQSVGAYHTQSDSSYYLSNSATGLTKAGPQAGLNNERNITITNGSVSNSEKLKIHSNKISKSKSEKHPKPSDSRSNKLVNQTAQNRTSQHPVTPDSPPYRPDAFATPQQMRKSPSPPLPKRSFSTPQPVRKSYPEPSRPMVDRQFSKEPARLVVDRQCSGPQNSEKPLVNIDKQGFNMAVEGHRIYDSQPKSLPADQVSRSSAADKPPLPRSSASLPRSSALGQSTLRSQEMKPSARMSDRGLSSRSRQPFTEGIKSEGLNGNDLEDKRSRPVVRMRNRSADRQSDNRRSVRLKTERPLSYHQSASEYSDEYYLSQPVDETAFERTSRYATIRHQPCADPILDSHNDSYTTFDTGYSSLQSSDFPDASIYQPPRSRAPYNPHLYVDRYQPHLHTEKMIQRLAIKQRKSRSQQNCLKESSV</sequence>
<feature type="compositionally biased region" description="Polar residues" evidence="3">
    <location>
        <begin position="1061"/>
        <end position="1076"/>
    </location>
</feature>
<evidence type="ECO:0000256" key="2">
    <source>
        <dbReference type="ARBA" id="ARBA00012759"/>
    </source>
</evidence>
<feature type="compositionally biased region" description="Basic and acidic residues" evidence="3">
    <location>
        <begin position="882"/>
        <end position="893"/>
    </location>
</feature>
<evidence type="ECO:0000313" key="5">
    <source>
        <dbReference type="EMBL" id="KAH3860654.1"/>
    </source>
</evidence>
<comment type="caution">
    <text evidence="5">The sequence shown here is derived from an EMBL/GenBank/DDBJ whole genome shotgun (WGS) entry which is preliminary data.</text>
</comment>
<dbReference type="InterPro" id="IPR018200">
    <property type="entry name" value="USP_CS"/>
</dbReference>
<evidence type="ECO:0000256" key="1">
    <source>
        <dbReference type="ARBA" id="ARBA00000707"/>
    </source>
</evidence>
<feature type="compositionally biased region" description="Basic and acidic residues" evidence="3">
    <location>
        <begin position="817"/>
        <end position="826"/>
    </location>
</feature>
<feature type="compositionally biased region" description="Low complexity" evidence="3">
    <location>
        <begin position="1196"/>
        <end position="1207"/>
    </location>
</feature>
<evidence type="ECO:0000259" key="4">
    <source>
        <dbReference type="PROSITE" id="PS50235"/>
    </source>
</evidence>
<feature type="compositionally biased region" description="Low complexity" evidence="3">
    <location>
        <begin position="894"/>
        <end position="931"/>
    </location>
</feature>
<dbReference type="EMBL" id="JAIWYP010000002">
    <property type="protein sequence ID" value="KAH3860654.1"/>
    <property type="molecule type" value="Genomic_DNA"/>
</dbReference>
<feature type="region of interest" description="Disordered" evidence="3">
    <location>
        <begin position="762"/>
        <end position="937"/>
    </location>
</feature>
<evidence type="ECO:0000313" key="6">
    <source>
        <dbReference type="Proteomes" id="UP000828390"/>
    </source>
</evidence>
<feature type="compositionally biased region" description="Basic and acidic residues" evidence="3">
    <location>
        <begin position="1264"/>
        <end position="1284"/>
    </location>
</feature>
<dbReference type="Proteomes" id="UP000828390">
    <property type="component" value="Unassembled WGS sequence"/>
</dbReference>
<reference evidence="5" key="2">
    <citation type="submission" date="2020-11" db="EMBL/GenBank/DDBJ databases">
        <authorList>
            <person name="McCartney M.A."/>
            <person name="Auch B."/>
            <person name="Kono T."/>
            <person name="Mallez S."/>
            <person name="Becker A."/>
            <person name="Gohl D.M."/>
            <person name="Silverstein K.A.T."/>
            <person name="Koren S."/>
            <person name="Bechman K.B."/>
            <person name="Herman A."/>
            <person name="Abrahante J.E."/>
            <person name="Garbe J."/>
        </authorList>
    </citation>
    <scope>NUCLEOTIDE SEQUENCE</scope>
    <source>
        <strain evidence="5">Duluth1</strain>
        <tissue evidence="5">Whole animal</tissue>
    </source>
</reference>
<dbReference type="EC" id="3.4.19.12" evidence="2"/>
<feature type="domain" description="USP" evidence="4">
    <location>
        <begin position="78"/>
        <end position="667"/>
    </location>
</feature>
<feature type="compositionally biased region" description="Polar residues" evidence="3">
    <location>
        <begin position="47"/>
        <end position="62"/>
    </location>
</feature>
<keyword evidence="6" id="KW-1185">Reference proteome</keyword>
<protein>
    <recommendedName>
        <fullName evidence="2">ubiquitinyl hydrolase 1</fullName>
        <ecNumber evidence="2">3.4.19.12</ecNumber>
    </recommendedName>
</protein>
<dbReference type="PANTHER" id="PTHR21646:SF14">
    <property type="entry name" value="FI05488P"/>
    <property type="match status" value="1"/>
</dbReference>
<dbReference type="CDD" id="cd02674">
    <property type="entry name" value="Peptidase_C19R"/>
    <property type="match status" value="1"/>
</dbReference>
<name>A0A9D4RA12_DREPO</name>
<dbReference type="InterPro" id="IPR038765">
    <property type="entry name" value="Papain-like_cys_pep_sf"/>
</dbReference>
<gene>
    <name evidence="5" type="ORF">DPMN_023564</name>
</gene>
<dbReference type="Gene3D" id="3.90.70.10">
    <property type="entry name" value="Cysteine proteinases"/>
    <property type="match status" value="2"/>
</dbReference>
<dbReference type="SUPFAM" id="SSF54001">
    <property type="entry name" value="Cysteine proteinases"/>
    <property type="match status" value="1"/>
</dbReference>
<proteinExistence type="predicted"/>
<evidence type="ECO:0000256" key="3">
    <source>
        <dbReference type="SAM" id="MobiDB-lite"/>
    </source>
</evidence>
<dbReference type="PANTHER" id="PTHR21646">
    <property type="entry name" value="UBIQUITIN CARBOXYL-TERMINAL HYDROLASE"/>
    <property type="match status" value="1"/>
</dbReference>
<dbReference type="GO" id="GO:0004843">
    <property type="term" value="F:cysteine-type deubiquitinase activity"/>
    <property type="evidence" value="ECO:0007669"/>
    <property type="project" value="UniProtKB-EC"/>
</dbReference>
<dbReference type="InterPro" id="IPR028889">
    <property type="entry name" value="USP"/>
</dbReference>
<feature type="compositionally biased region" description="Polar residues" evidence="3">
    <location>
        <begin position="714"/>
        <end position="726"/>
    </location>
</feature>
<dbReference type="InterPro" id="IPR001394">
    <property type="entry name" value="Peptidase_C19_UCH"/>
</dbReference>
<feature type="region of interest" description="Disordered" evidence="3">
    <location>
        <begin position="25"/>
        <end position="62"/>
    </location>
</feature>
<organism evidence="5 6">
    <name type="scientific">Dreissena polymorpha</name>
    <name type="common">Zebra mussel</name>
    <name type="synonym">Mytilus polymorpha</name>
    <dbReference type="NCBI Taxonomy" id="45954"/>
    <lineage>
        <taxon>Eukaryota</taxon>
        <taxon>Metazoa</taxon>
        <taxon>Spiralia</taxon>
        <taxon>Lophotrochozoa</taxon>
        <taxon>Mollusca</taxon>
        <taxon>Bivalvia</taxon>
        <taxon>Autobranchia</taxon>
        <taxon>Heteroconchia</taxon>
        <taxon>Euheterodonta</taxon>
        <taxon>Imparidentia</taxon>
        <taxon>Neoheterodontei</taxon>
        <taxon>Myida</taxon>
        <taxon>Dreissenoidea</taxon>
        <taxon>Dreissenidae</taxon>
        <taxon>Dreissena</taxon>
    </lineage>
</organism>
<dbReference type="Pfam" id="PF00443">
    <property type="entry name" value="UCH"/>
    <property type="match status" value="1"/>
</dbReference>
<feature type="compositionally biased region" description="Basic and acidic residues" evidence="3">
    <location>
        <begin position="32"/>
        <end position="46"/>
    </location>
</feature>
<feature type="region of interest" description="Disordered" evidence="3">
    <location>
        <begin position="1027"/>
        <end position="1136"/>
    </location>
</feature>
<feature type="compositionally biased region" description="Basic and acidic residues" evidence="3">
    <location>
        <begin position="762"/>
        <end position="780"/>
    </location>
</feature>
<dbReference type="PROSITE" id="PS50235">
    <property type="entry name" value="USP_3"/>
    <property type="match status" value="1"/>
</dbReference>
<feature type="region of interest" description="Disordered" evidence="3">
    <location>
        <begin position="696"/>
        <end position="728"/>
    </location>
</feature>
<comment type="catalytic activity">
    <reaction evidence="1">
        <text>Thiol-dependent hydrolysis of ester, thioester, amide, peptide and isopeptide bonds formed by the C-terminal Gly of ubiquitin (a 76-residue protein attached to proteins as an intracellular targeting signal).</text>
        <dbReference type="EC" id="3.4.19.12"/>
    </reaction>
</comment>
<dbReference type="OrthoDB" id="265776at2759"/>
<dbReference type="GO" id="GO:0016579">
    <property type="term" value="P:protein deubiquitination"/>
    <property type="evidence" value="ECO:0007669"/>
    <property type="project" value="InterPro"/>
</dbReference>
<feature type="compositionally biased region" description="Basic and acidic residues" evidence="3">
    <location>
        <begin position="1047"/>
        <end position="1060"/>
    </location>
</feature>
<dbReference type="InterPro" id="IPR050185">
    <property type="entry name" value="Ub_carboxyl-term_hydrolase"/>
</dbReference>
<dbReference type="PROSITE" id="PS00973">
    <property type="entry name" value="USP_2"/>
    <property type="match status" value="1"/>
</dbReference>
<reference evidence="5" key="1">
    <citation type="journal article" date="2019" name="bioRxiv">
        <title>The Genome of the Zebra Mussel, Dreissena polymorpha: A Resource for Invasive Species Research.</title>
        <authorList>
            <person name="McCartney M.A."/>
            <person name="Auch B."/>
            <person name="Kono T."/>
            <person name="Mallez S."/>
            <person name="Zhang Y."/>
            <person name="Obille A."/>
            <person name="Becker A."/>
            <person name="Abrahante J.E."/>
            <person name="Garbe J."/>
            <person name="Badalamenti J.P."/>
            <person name="Herman A."/>
            <person name="Mangelson H."/>
            <person name="Liachko I."/>
            <person name="Sullivan S."/>
            <person name="Sone E.D."/>
            <person name="Koren S."/>
            <person name="Silverstein K.A.T."/>
            <person name="Beckman K.B."/>
            <person name="Gohl D.M."/>
        </authorList>
    </citation>
    <scope>NUCLEOTIDE SEQUENCE</scope>
    <source>
        <strain evidence="5">Duluth1</strain>
        <tissue evidence="5">Whole animal</tissue>
    </source>
</reference>
<feature type="region of interest" description="Disordered" evidence="3">
    <location>
        <begin position="1172"/>
        <end position="1287"/>
    </location>
</feature>